<protein>
    <submittedName>
        <fullName evidence="1">Uncharacterized protein</fullName>
    </submittedName>
</protein>
<evidence type="ECO:0000313" key="2">
    <source>
        <dbReference type="Proteomes" id="UP001055072"/>
    </source>
</evidence>
<organism evidence="1 2">
    <name type="scientific">Irpex rosettiformis</name>
    <dbReference type="NCBI Taxonomy" id="378272"/>
    <lineage>
        <taxon>Eukaryota</taxon>
        <taxon>Fungi</taxon>
        <taxon>Dikarya</taxon>
        <taxon>Basidiomycota</taxon>
        <taxon>Agaricomycotina</taxon>
        <taxon>Agaricomycetes</taxon>
        <taxon>Polyporales</taxon>
        <taxon>Irpicaceae</taxon>
        <taxon>Irpex</taxon>
    </lineage>
</organism>
<gene>
    <name evidence="1" type="ORF">BDY19DRAFT_152736</name>
</gene>
<proteinExistence type="predicted"/>
<keyword evidence="2" id="KW-1185">Reference proteome</keyword>
<sequence length="407" mass="45141">MSSPEPSAGPPLPPRDSLIISKSKSLLMQVALEQSLTAGSFIDTKIYAFSRRRSTGFVDKPLPIYASSRLLRANSTYFDNVFNAGFSESTLTSLRRGFPEDKADFTGEYDYDSDSDLEDEVENSDYDIAETRASQQTPDRVPAANGDTVRQTAPTNAGFMDEQRGWVIVIPDVAFSTLKAAIYFLYTGEVNFTPLCSSESRSSARNLGNGPKCSPKSIYRLADKLSLVDLKEKARANIALQLMPDTIVTELRSSLALMYDDVRDMIVEIACKPVHLPVVLTHTRSWIEELSTGDYPHEASILMALFQKVATLPPNLSPPLRVQSPVYTAYPPTRSSTTSHHERIRNSIDPSMTMRERMVVALSHPNGLYVQCRVCDKYRIRQGHGISGGTTPEDIQHMMCRCPGVQA</sequence>
<evidence type="ECO:0000313" key="1">
    <source>
        <dbReference type="EMBL" id="KAI0088867.1"/>
    </source>
</evidence>
<accession>A0ACB8U3B7</accession>
<reference evidence="1" key="1">
    <citation type="journal article" date="2021" name="Environ. Microbiol.">
        <title>Gene family expansions and transcriptome signatures uncover fungal adaptations to wood decay.</title>
        <authorList>
            <person name="Hage H."/>
            <person name="Miyauchi S."/>
            <person name="Viragh M."/>
            <person name="Drula E."/>
            <person name="Min B."/>
            <person name="Chaduli D."/>
            <person name="Navarro D."/>
            <person name="Favel A."/>
            <person name="Norest M."/>
            <person name="Lesage-Meessen L."/>
            <person name="Balint B."/>
            <person name="Merenyi Z."/>
            <person name="de Eugenio L."/>
            <person name="Morin E."/>
            <person name="Martinez A.T."/>
            <person name="Baldrian P."/>
            <person name="Stursova M."/>
            <person name="Martinez M.J."/>
            <person name="Novotny C."/>
            <person name="Magnuson J.K."/>
            <person name="Spatafora J.W."/>
            <person name="Maurice S."/>
            <person name="Pangilinan J."/>
            <person name="Andreopoulos W."/>
            <person name="LaButti K."/>
            <person name="Hundley H."/>
            <person name="Na H."/>
            <person name="Kuo A."/>
            <person name="Barry K."/>
            <person name="Lipzen A."/>
            <person name="Henrissat B."/>
            <person name="Riley R."/>
            <person name="Ahrendt S."/>
            <person name="Nagy L.G."/>
            <person name="Grigoriev I.V."/>
            <person name="Martin F."/>
            <person name="Rosso M.N."/>
        </authorList>
    </citation>
    <scope>NUCLEOTIDE SEQUENCE</scope>
    <source>
        <strain evidence="1">CBS 384.51</strain>
    </source>
</reference>
<comment type="caution">
    <text evidence="1">The sequence shown here is derived from an EMBL/GenBank/DDBJ whole genome shotgun (WGS) entry which is preliminary data.</text>
</comment>
<name>A0ACB8U3B7_9APHY</name>
<dbReference type="Proteomes" id="UP001055072">
    <property type="component" value="Unassembled WGS sequence"/>
</dbReference>
<dbReference type="EMBL" id="MU274912">
    <property type="protein sequence ID" value="KAI0088867.1"/>
    <property type="molecule type" value="Genomic_DNA"/>
</dbReference>